<evidence type="ECO:0000313" key="6">
    <source>
        <dbReference type="EMBL" id="GGG07790.1"/>
    </source>
</evidence>
<dbReference type="GO" id="GO:0004352">
    <property type="term" value="F:glutamate dehydrogenase (NAD+) activity"/>
    <property type="evidence" value="ECO:0007669"/>
    <property type="project" value="TreeGrafter"/>
</dbReference>
<evidence type="ECO:0000313" key="7">
    <source>
        <dbReference type="Proteomes" id="UP000636949"/>
    </source>
</evidence>
<dbReference type="InterPro" id="IPR006096">
    <property type="entry name" value="Glu/Leu/Phe/Val/Trp_DH_C"/>
</dbReference>
<keyword evidence="7" id="KW-1185">Reference proteome</keyword>
<comment type="caution">
    <text evidence="6">The sequence shown here is derived from an EMBL/GenBank/DDBJ whole genome shotgun (WGS) entry which is preliminary data.</text>
</comment>
<evidence type="ECO:0000256" key="2">
    <source>
        <dbReference type="ARBA" id="ARBA00006382"/>
    </source>
</evidence>
<reference evidence="6" key="1">
    <citation type="journal article" date="2014" name="Int. J. Syst. Evol. Microbiol.">
        <title>Complete genome sequence of Corynebacterium casei LMG S-19264T (=DSM 44701T), isolated from a smear-ripened cheese.</title>
        <authorList>
            <consortium name="US DOE Joint Genome Institute (JGI-PGF)"/>
            <person name="Walter F."/>
            <person name="Albersmeier A."/>
            <person name="Kalinowski J."/>
            <person name="Ruckert C."/>
        </authorList>
    </citation>
    <scope>NUCLEOTIDE SEQUENCE</scope>
    <source>
        <strain evidence="6">CGMCC 1.15758</strain>
    </source>
</reference>
<dbReference type="InterPro" id="IPR046346">
    <property type="entry name" value="Aminoacid_DH-like_N_sf"/>
</dbReference>
<dbReference type="OrthoDB" id="9803297at2"/>
<comment type="function">
    <text evidence="1">Catalyzes the reversible oxidative deamination of glutamate to alpha-ketoglutarate and ammonia.</text>
</comment>
<dbReference type="EMBL" id="BMJS01000058">
    <property type="protein sequence ID" value="GGG07790.1"/>
    <property type="molecule type" value="Genomic_DNA"/>
</dbReference>
<name>A0A8J2Z745_9GAMM</name>
<dbReference type="Gene3D" id="3.40.50.720">
    <property type="entry name" value="NAD(P)-binding Rossmann-like Domain"/>
    <property type="match status" value="1"/>
</dbReference>
<dbReference type="PRINTS" id="PR00082">
    <property type="entry name" value="GLFDHDRGNASE"/>
</dbReference>
<keyword evidence="3 4" id="KW-0560">Oxidoreductase</keyword>
<dbReference type="RefSeq" id="WP_117003920.1">
    <property type="nucleotide sequence ID" value="NZ_BMJS01000058.1"/>
</dbReference>
<reference evidence="6" key="2">
    <citation type="submission" date="2020-09" db="EMBL/GenBank/DDBJ databases">
        <authorList>
            <person name="Sun Q."/>
            <person name="Zhou Y."/>
        </authorList>
    </citation>
    <scope>NUCLEOTIDE SEQUENCE</scope>
    <source>
        <strain evidence="6">CGMCC 1.15758</strain>
    </source>
</reference>
<evidence type="ECO:0000256" key="1">
    <source>
        <dbReference type="ARBA" id="ARBA00003868"/>
    </source>
</evidence>
<dbReference type="GO" id="GO:0006538">
    <property type="term" value="P:L-glutamate catabolic process"/>
    <property type="evidence" value="ECO:0007669"/>
    <property type="project" value="TreeGrafter"/>
</dbReference>
<accession>A0A8J2Z745</accession>
<proteinExistence type="inferred from homology"/>
<protein>
    <submittedName>
        <fullName evidence="6">Amino acid dehydrogenase</fullName>
    </submittedName>
</protein>
<dbReference type="Pfam" id="PF00208">
    <property type="entry name" value="ELFV_dehydrog"/>
    <property type="match status" value="1"/>
</dbReference>
<dbReference type="InterPro" id="IPR036291">
    <property type="entry name" value="NAD(P)-bd_dom_sf"/>
</dbReference>
<dbReference type="Gene3D" id="3.40.50.10860">
    <property type="entry name" value="Leucine Dehydrogenase, chain A, domain 1"/>
    <property type="match status" value="1"/>
</dbReference>
<dbReference type="SUPFAM" id="SSF53223">
    <property type="entry name" value="Aminoacid dehydrogenase-like, N-terminal domain"/>
    <property type="match status" value="1"/>
</dbReference>
<dbReference type="Proteomes" id="UP000636949">
    <property type="component" value="Unassembled WGS sequence"/>
</dbReference>
<dbReference type="InterPro" id="IPR006097">
    <property type="entry name" value="Glu/Leu/Phe/Val/Trp_DH_dimer"/>
</dbReference>
<sequence>MNLTDFQNSVVDRLQHFSQQEPEITFQWKDKRSTARGFLVINSLRGNAAGGGTRVHEHITLEEVTTLAKIMEIKFALSGPAIGGAKTGIRIDPDHPEKYAILERWYEAIRPLLTEYYGTGSDLNTDIHKINHLLRGLGIDNSQQGIIHAFCQGDHFRTQAAYHNMHLLNASVKVGQADIKLAEMVTGFGVAQTAIAYYHARNESIQNKRIYIQGAGNVGAAAAFYLHQAGAVIIAMTDRDAGVIRDKGLSEQEINQVVKSRRVLNVLTDNMTHQQFNQQLISANIDVLIPAAGSNIIDKNFIDQMQKSGLELIACGANHPFVESEYCYGLCSQYLDGKLAVVPDFLANMGMARTFYTMMSTPEDKISVDYIFEDIKAIMHNAIDKAFTMTGGRLLTASLYDLALTNIDLPDKTANFLKQSAKKSQDNHTPGIAIL</sequence>
<organism evidence="6 7">
    <name type="scientific">Cysteiniphilum litorale</name>
    <dbReference type="NCBI Taxonomy" id="2056700"/>
    <lineage>
        <taxon>Bacteria</taxon>
        <taxon>Pseudomonadati</taxon>
        <taxon>Pseudomonadota</taxon>
        <taxon>Gammaproteobacteria</taxon>
        <taxon>Thiotrichales</taxon>
        <taxon>Fastidiosibacteraceae</taxon>
        <taxon>Cysteiniphilum</taxon>
    </lineage>
</organism>
<gene>
    <name evidence="6" type="ORF">GCM10010995_26690</name>
</gene>
<dbReference type="SMART" id="SM00839">
    <property type="entry name" value="ELFV_dehydrog"/>
    <property type="match status" value="1"/>
</dbReference>
<dbReference type="AlphaFoldDB" id="A0A8J2Z745"/>
<evidence type="ECO:0000259" key="5">
    <source>
        <dbReference type="SMART" id="SM00839"/>
    </source>
</evidence>
<dbReference type="PANTHER" id="PTHR11606:SF13">
    <property type="entry name" value="GLUTAMATE DEHYDROGENASE 1, MITOCHONDRIAL"/>
    <property type="match status" value="1"/>
</dbReference>
<evidence type="ECO:0000256" key="4">
    <source>
        <dbReference type="RuleBase" id="RU004417"/>
    </source>
</evidence>
<comment type="similarity">
    <text evidence="2 4">Belongs to the Glu/Leu/Phe/Val dehydrogenases family.</text>
</comment>
<dbReference type="SUPFAM" id="SSF51735">
    <property type="entry name" value="NAD(P)-binding Rossmann-fold domains"/>
    <property type="match status" value="1"/>
</dbReference>
<evidence type="ECO:0000256" key="3">
    <source>
        <dbReference type="ARBA" id="ARBA00023002"/>
    </source>
</evidence>
<feature type="domain" description="Glutamate/phenylalanine/leucine/valine/L-tryptophan dehydrogenase C-terminal" evidence="5">
    <location>
        <begin position="182"/>
        <end position="415"/>
    </location>
</feature>
<dbReference type="PANTHER" id="PTHR11606">
    <property type="entry name" value="GLUTAMATE DEHYDROGENASE"/>
    <property type="match status" value="1"/>
</dbReference>
<dbReference type="InterPro" id="IPR006095">
    <property type="entry name" value="Glu/Leu/Phe/Val/Trp_DH"/>
</dbReference>
<dbReference type="Pfam" id="PF02812">
    <property type="entry name" value="ELFV_dehydrog_N"/>
    <property type="match status" value="1"/>
</dbReference>